<dbReference type="EMBL" id="PISP01000003">
    <property type="protein sequence ID" value="PKD42981.1"/>
    <property type="molecule type" value="Genomic_DNA"/>
</dbReference>
<evidence type="ECO:0000259" key="1">
    <source>
        <dbReference type="SMART" id="SM00278"/>
    </source>
</evidence>
<dbReference type="GO" id="GO:0015628">
    <property type="term" value="P:protein secretion by the type II secretion system"/>
    <property type="evidence" value="ECO:0007669"/>
    <property type="project" value="TreeGrafter"/>
</dbReference>
<proteinExistence type="predicted"/>
<dbReference type="Proteomes" id="UP000233398">
    <property type="component" value="Unassembled WGS sequence"/>
</dbReference>
<reference evidence="2 3" key="1">
    <citation type="submission" date="2017-11" db="EMBL/GenBank/DDBJ databases">
        <title>Rhodohalobacter 15182 sp. nov., isolated from a salt lake.</title>
        <authorList>
            <person name="Han S."/>
        </authorList>
    </citation>
    <scope>NUCLEOTIDE SEQUENCE [LARGE SCALE GENOMIC DNA]</scope>
    <source>
        <strain evidence="2 3">15182</strain>
    </source>
</reference>
<gene>
    <name evidence="2" type="ORF">CWD77_10100</name>
</gene>
<dbReference type="InterPro" id="IPR010994">
    <property type="entry name" value="RuvA_2-like"/>
</dbReference>
<dbReference type="SUPFAM" id="SSF47781">
    <property type="entry name" value="RuvA domain 2-like"/>
    <property type="match status" value="1"/>
</dbReference>
<dbReference type="PANTHER" id="PTHR21180">
    <property type="entry name" value="ENDONUCLEASE/EXONUCLEASE/PHOSPHATASE FAMILY DOMAIN-CONTAINING PROTEIN 1"/>
    <property type="match status" value="1"/>
</dbReference>
<protein>
    <recommendedName>
        <fullName evidence="1">Helix-hairpin-helix DNA-binding motif class 1 domain-containing protein</fullName>
    </recommendedName>
</protein>
<accession>A0A2N0VFL6</accession>
<dbReference type="OrthoDB" id="9766750at2"/>
<comment type="caution">
    <text evidence="2">The sequence shown here is derived from an EMBL/GenBank/DDBJ whole genome shotgun (WGS) entry which is preliminary data.</text>
</comment>
<dbReference type="GO" id="GO:0003677">
    <property type="term" value="F:DNA binding"/>
    <property type="evidence" value="ECO:0007669"/>
    <property type="project" value="InterPro"/>
</dbReference>
<dbReference type="InterPro" id="IPR051675">
    <property type="entry name" value="Endo/Exo/Phosphatase_dom_1"/>
</dbReference>
<feature type="domain" description="Helix-hairpin-helix DNA-binding motif class 1" evidence="1">
    <location>
        <begin position="123"/>
        <end position="142"/>
    </location>
</feature>
<dbReference type="InterPro" id="IPR003583">
    <property type="entry name" value="Hlx-hairpin-Hlx_DNA-bd_motif"/>
</dbReference>
<dbReference type="Gene3D" id="1.10.150.320">
    <property type="entry name" value="Photosystem II 12 kDa extrinsic protein"/>
    <property type="match status" value="1"/>
</dbReference>
<dbReference type="AlphaFoldDB" id="A0A2N0VFL6"/>
<keyword evidence="3" id="KW-1185">Reference proteome</keyword>
<organism evidence="2 3">
    <name type="scientific">Rhodohalobacter barkolensis</name>
    <dbReference type="NCBI Taxonomy" id="2053187"/>
    <lineage>
        <taxon>Bacteria</taxon>
        <taxon>Pseudomonadati</taxon>
        <taxon>Balneolota</taxon>
        <taxon>Balneolia</taxon>
        <taxon>Balneolales</taxon>
        <taxon>Balneolaceae</taxon>
        <taxon>Rhodohalobacter</taxon>
    </lineage>
</organism>
<dbReference type="Pfam" id="PF12836">
    <property type="entry name" value="HHH_3"/>
    <property type="match status" value="1"/>
</dbReference>
<dbReference type="PANTHER" id="PTHR21180:SF32">
    <property type="entry name" value="ENDONUCLEASE_EXONUCLEASE_PHOSPHATASE FAMILY DOMAIN-CONTAINING PROTEIN 1"/>
    <property type="match status" value="1"/>
</dbReference>
<dbReference type="GO" id="GO:0006281">
    <property type="term" value="P:DNA repair"/>
    <property type="evidence" value="ECO:0007669"/>
    <property type="project" value="InterPro"/>
</dbReference>
<evidence type="ECO:0000313" key="2">
    <source>
        <dbReference type="EMBL" id="PKD42981.1"/>
    </source>
</evidence>
<dbReference type="GO" id="GO:0015627">
    <property type="term" value="C:type II protein secretion system complex"/>
    <property type="evidence" value="ECO:0007669"/>
    <property type="project" value="TreeGrafter"/>
</dbReference>
<dbReference type="SMART" id="SM00278">
    <property type="entry name" value="HhH1"/>
    <property type="match status" value="2"/>
</dbReference>
<name>A0A2N0VFL6_9BACT</name>
<feature type="domain" description="Helix-hairpin-helix DNA-binding motif class 1" evidence="1">
    <location>
        <begin position="93"/>
        <end position="112"/>
    </location>
</feature>
<evidence type="ECO:0000313" key="3">
    <source>
        <dbReference type="Proteomes" id="UP000233398"/>
    </source>
</evidence>
<sequence>MRMKNTNRTYRTFDKRIVGIYCISILIFSTVFYPSEPVKAQQKDSTQTRIEQDIERALDEFDSDESEQNLEELLEFLQNLANNPLNINRADVDDLLQVPGLNFRLAQNIVEYRETEAPFQSINDLLNVTGIGEATLDRILPYIAVSSGLDRGRDLYLNSKYWTENSRFENFTRYQQTLEEQHGFQRPDTSGGFVGSPFKYYQRFRFTSNHLSLNLTQDKDPGEPLNHPADFDYSSWHVALMDNGRLKSLVIGDYSVSFGQGLLLWSGGAFGKGSEVIRTPNKNDRGIRPFTSAQEMTGFRGVAATYGGRLQLSGFYSNRKRTASEINDTYVRFPTESGYHRTLNERERRFNLEQETIGGRLRVQIPYGFFGISGYHNRFDKPIQTGNLPWQINNFEGQTISGYSADYRLLAGPALLFGEAAYTDNGGYGVISGAELELGNRTDAVAVYRYYEPTLQSIFGAGFGEQSGDPGNEEGFYFGVRHELSSKVQVSAYIDQFRFPSARFQQRQPTSGYDWLSLFEFNPVPSLKFYALFRHKVREEEYADFDDFGREFRILGANRRTGARFQAEYQVTPSVRLRTRFDMSRSKSTGNGSSRGYLVFQDIRFYVSQNLRVDARATLFNTDDFNSRVYQFENDLLFVLSNTMLFDRGQRMYMLINYSASSWLDFWLKLSTTVYQNRDVISSGNLQIDGNRKSDIGIQARVRF</sequence>